<evidence type="ECO:0000313" key="5">
    <source>
        <dbReference type="EMBL" id="OIR03973.1"/>
    </source>
</evidence>
<evidence type="ECO:0000256" key="3">
    <source>
        <dbReference type="ARBA" id="ARBA00022801"/>
    </source>
</evidence>
<sequence>MLALVLGALAASARGATALVDVANEHQVIRGFGGATAFMPTQPLAASDLDALFGNGPGQIGLTLLRIRVASDDAWRAVELANALGAEQRGAQVIGTPWSPPASMKTNGSLIGGSLKTTSYADYATYLNDFARMMAAAGAPLYAISVQNEPDISVTYESCDWTAAQMLDFCRNNAGAITATRVIAPESFQFNHALSDPILNDPMAAAHVDIIGGHIYGGGLADYPLARQMGKEVWMTEHLDLSTDWPGALATGREISDCLAVANFNAYFWWYLKRYYGPLGEDGVVTKRGYVMAQFAKFIRPGYVRVDATENPATGVHVSAYAGGRLVIVAVNQQASSVQQDFSVVDGTVNSLTPWTTSASLSLAEQPAIAVVNGGFSATLPAQSVTTFVGDLVVTPPTIVSAPQGHRMALGSTVVLDVEASGEYLSYQWSRDGVPIPGATDRMLTLRNLHAAEVGGYTVAVTNPGGTVVSPPATLSVVTTSNPGRLVALSGRSPVGTGDNVQIAGVAISGTAQKALLVRAAGPALNSVFGITGVLADPMIDLYDQSSLSVIASADNWDASLAGTFKALGAFAWPAGSKDAAMLESLKPGLYTALVRGADGGTGNALVELYDADGPGAQTQLVALSVRSVVGTGDAVQIGGFVIGGTTARTVVIRSSGPSLGALFGVSGVLPDPELELHDQSDARVIATAEGWDDLLASHFYAVGAFPWPDGSSDSALVRTLDPGVYTVIVRGAAGDTGVALLEIYAEK</sequence>
<dbReference type="InterPro" id="IPR036179">
    <property type="entry name" value="Ig-like_dom_sf"/>
</dbReference>
<dbReference type="InterPro" id="IPR001139">
    <property type="entry name" value="Glyco_hydro_30"/>
</dbReference>
<dbReference type="Pfam" id="PF02055">
    <property type="entry name" value="Glyco_hydro_30"/>
    <property type="match status" value="1"/>
</dbReference>
<dbReference type="PANTHER" id="PTHR11069">
    <property type="entry name" value="GLUCOSYLCERAMIDASE"/>
    <property type="match status" value="1"/>
</dbReference>
<accession>A0A1J5SIK3</accession>
<dbReference type="Gene3D" id="3.20.20.80">
    <property type="entry name" value="Glycosidases"/>
    <property type="match status" value="1"/>
</dbReference>
<dbReference type="GO" id="GO:0004348">
    <property type="term" value="F:glucosylceramidase activity"/>
    <property type="evidence" value="ECO:0007669"/>
    <property type="project" value="InterPro"/>
</dbReference>
<proteinExistence type="inferred from homology"/>
<keyword evidence="5" id="KW-0326">Glycosidase</keyword>
<dbReference type="InterPro" id="IPR007110">
    <property type="entry name" value="Ig-like_dom"/>
</dbReference>
<dbReference type="InterPro" id="IPR003599">
    <property type="entry name" value="Ig_sub"/>
</dbReference>
<keyword evidence="5" id="KW-0119">Carbohydrate metabolism</keyword>
<evidence type="ECO:0000256" key="1">
    <source>
        <dbReference type="ARBA" id="ARBA00005382"/>
    </source>
</evidence>
<name>A0A1J5SIK3_9ZZZZ</name>
<organism evidence="5">
    <name type="scientific">mine drainage metagenome</name>
    <dbReference type="NCBI Taxonomy" id="410659"/>
    <lineage>
        <taxon>unclassified sequences</taxon>
        <taxon>metagenomes</taxon>
        <taxon>ecological metagenomes</taxon>
    </lineage>
</organism>
<keyword evidence="2" id="KW-0732">Signal</keyword>
<comment type="similarity">
    <text evidence="1">Belongs to the glycosyl hydrolase 30 family.</text>
</comment>
<dbReference type="InterPro" id="IPR013783">
    <property type="entry name" value="Ig-like_fold"/>
</dbReference>
<dbReference type="PROSITE" id="PS50835">
    <property type="entry name" value="IG_LIKE"/>
    <property type="match status" value="1"/>
</dbReference>
<evidence type="ECO:0000259" key="4">
    <source>
        <dbReference type="PROSITE" id="PS50835"/>
    </source>
</evidence>
<dbReference type="AlphaFoldDB" id="A0A1J5SIK3"/>
<dbReference type="EC" id="3.2.1.136" evidence="5"/>
<evidence type="ECO:0000256" key="2">
    <source>
        <dbReference type="ARBA" id="ARBA00022729"/>
    </source>
</evidence>
<protein>
    <submittedName>
        <fullName evidence="5">Glucuronoxylanase XynC</fullName>
        <ecNumber evidence="5">3.2.1.136</ecNumber>
    </submittedName>
</protein>
<keyword evidence="5" id="KW-0858">Xylan degradation</keyword>
<feature type="domain" description="Ig-like" evidence="4">
    <location>
        <begin position="397"/>
        <end position="476"/>
    </location>
</feature>
<dbReference type="PANTHER" id="PTHR11069:SF38">
    <property type="entry name" value="GLUCURONOXYLANASE XYNC"/>
    <property type="match status" value="1"/>
</dbReference>
<dbReference type="GO" id="GO:0033940">
    <property type="term" value="F:glucuronoarabinoxylan endo-1,4-beta-xylanase activity"/>
    <property type="evidence" value="ECO:0007669"/>
    <property type="project" value="UniProtKB-EC"/>
</dbReference>
<dbReference type="Gene3D" id="2.60.40.10">
    <property type="entry name" value="Immunoglobulins"/>
    <property type="match status" value="1"/>
</dbReference>
<dbReference type="GO" id="GO:0006665">
    <property type="term" value="P:sphingolipid metabolic process"/>
    <property type="evidence" value="ECO:0007669"/>
    <property type="project" value="InterPro"/>
</dbReference>
<dbReference type="InterPro" id="IPR017853">
    <property type="entry name" value="GH"/>
</dbReference>
<dbReference type="InterPro" id="IPR033453">
    <property type="entry name" value="Glyco_hydro_30_TIM-barrel"/>
</dbReference>
<dbReference type="Gene3D" id="2.60.40.1180">
    <property type="entry name" value="Golgi alpha-mannosidase II"/>
    <property type="match status" value="1"/>
</dbReference>
<reference evidence="5" key="1">
    <citation type="submission" date="2016-10" db="EMBL/GenBank/DDBJ databases">
        <title>Sequence of Gallionella enrichment culture.</title>
        <authorList>
            <person name="Poehlein A."/>
            <person name="Muehling M."/>
            <person name="Daniel R."/>
        </authorList>
    </citation>
    <scope>NUCLEOTIDE SEQUENCE</scope>
</reference>
<dbReference type="SUPFAM" id="SSF48726">
    <property type="entry name" value="Immunoglobulin"/>
    <property type="match status" value="1"/>
</dbReference>
<dbReference type="GO" id="GO:0016020">
    <property type="term" value="C:membrane"/>
    <property type="evidence" value="ECO:0007669"/>
    <property type="project" value="GOC"/>
</dbReference>
<dbReference type="InterPro" id="IPR013780">
    <property type="entry name" value="Glyco_hydro_b"/>
</dbReference>
<comment type="caution">
    <text evidence="5">The sequence shown here is derived from an EMBL/GenBank/DDBJ whole genome shotgun (WGS) entry which is preliminary data.</text>
</comment>
<keyword evidence="5" id="KW-0624">Polysaccharide degradation</keyword>
<dbReference type="GO" id="GO:0045493">
    <property type="term" value="P:xylan catabolic process"/>
    <property type="evidence" value="ECO:0007669"/>
    <property type="project" value="UniProtKB-KW"/>
</dbReference>
<keyword evidence="3 5" id="KW-0378">Hydrolase</keyword>
<gene>
    <name evidence="5" type="primary">xynC_2</name>
    <name evidence="5" type="ORF">GALL_139100</name>
</gene>
<dbReference type="SUPFAM" id="SSF51445">
    <property type="entry name" value="(Trans)glycosidases"/>
    <property type="match status" value="1"/>
</dbReference>
<dbReference type="SUPFAM" id="SSF51011">
    <property type="entry name" value="Glycosyl hydrolase domain"/>
    <property type="match status" value="1"/>
</dbReference>
<dbReference type="EMBL" id="MLJW01000061">
    <property type="protein sequence ID" value="OIR03973.1"/>
    <property type="molecule type" value="Genomic_DNA"/>
</dbReference>
<dbReference type="SMART" id="SM00409">
    <property type="entry name" value="IG"/>
    <property type="match status" value="1"/>
</dbReference>